<dbReference type="Proteomes" id="UP000198784">
    <property type="component" value="Unassembled WGS sequence"/>
</dbReference>
<organism evidence="1 2">
    <name type="scientific">Pseudomonas borbori</name>
    <dbReference type="NCBI Taxonomy" id="289003"/>
    <lineage>
        <taxon>Bacteria</taxon>
        <taxon>Pseudomonadati</taxon>
        <taxon>Pseudomonadota</taxon>
        <taxon>Gammaproteobacteria</taxon>
        <taxon>Pseudomonadales</taxon>
        <taxon>Pseudomonadaceae</taxon>
        <taxon>Pseudomonas</taxon>
    </lineage>
</organism>
<dbReference type="RefSeq" id="WP_090496812.1">
    <property type="nucleotide sequence ID" value="NZ_FOWX01000001.1"/>
</dbReference>
<dbReference type="InterPro" id="IPR021363">
    <property type="entry name" value="DUF2835"/>
</dbReference>
<dbReference type="AlphaFoldDB" id="A0A1I5KCC7"/>
<gene>
    <name evidence="1" type="ORF">SAMN05216190_101159</name>
</gene>
<protein>
    <recommendedName>
        <fullName evidence="3">Topoisomerase II</fullName>
    </recommendedName>
</protein>
<reference evidence="2" key="1">
    <citation type="submission" date="2016-10" db="EMBL/GenBank/DDBJ databases">
        <authorList>
            <person name="Varghese N."/>
            <person name="Submissions S."/>
        </authorList>
    </citation>
    <scope>NUCLEOTIDE SEQUENCE [LARGE SCALE GENOMIC DNA]</scope>
    <source>
        <strain evidence="2">DSM 17834</strain>
    </source>
</reference>
<evidence type="ECO:0000313" key="1">
    <source>
        <dbReference type="EMBL" id="SFO82689.1"/>
    </source>
</evidence>
<dbReference type="EMBL" id="FOWX01000001">
    <property type="protein sequence ID" value="SFO82689.1"/>
    <property type="molecule type" value="Genomic_DNA"/>
</dbReference>
<proteinExistence type="predicted"/>
<evidence type="ECO:0008006" key="3">
    <source>
        <dbReference type="Google" id="ProtNLM"/>
    </source>
</evidence>
<dbReference type="Pfam" id="PF11197">
    <property type="entry name" value="DUF2835"/>
    <property type="match status" value="1"/>
</dbReference>
<accession>A0A1I5KCC7</accession>
<evidence type="ECO:0000313" key="2">
    <source>
        <dbReference type="Proteomes" id="UP000198784"/>
    </source>
</evidence>
<name>A0A1I5KCC7_9PSED</name>
<keyword evidence="2" id="KW-1185">Reference proteome</keyword>
<dbReference type="OrthoDB" id="5600793at2"/>
<dbReference type="STRING" id="289003.SAMN05216190_101159"/>
<sequence length="73" mass="8324">MASLLLDLALSAERLRAVYQGRANRILVQSRDGRRVSVPAHHFRPFLTHEGIYGCFELEFNTAGQLLSLRRLD</sequence>